<proteinExistence type="predicted"/>
<keyword evidence="2" id="KW-1185">Reference proteome</keyword>
<dbReference type="EMBL" id="REGN01000469">
    <property type="protein sequence ID" value="RNA41741.1"/>
    <property type="molecule type" value="Genomic_DNA"/>
</dbReference>
<gene>
    <name evidence="1" type="ORF">BpHYR1_003299</name>
</gene>
<dbReference type="OrthoDB" id="10529495at2759"/>
<dbReference type="AlphaFoldDB" id="A0A3M7T132"/>
<organism evidence="1 2">
    <name type="scientific">Brachionus plicatilis</name>
    <name type="common">Marine rotifer</name>
    <name type="synonym">Brachionus muelleri</name>
    <dbReference type="NCBI Taxonomy" id="10195"/>
    <lineage>
        <taxon>Eukaryota</taxon>
        <taxon>Metazoa</taxon>
        <taxon>Spiralia</taxon>
        <taxon>Gnathifera</taxon>
        <taxon>Rotifera</taxon>
        <taxon>Eurotatoria</taxon>
        <taxon>Monogononta</taxon>
        <taxon>Pseudotrocha</taxon>
        <taxon>Ploima</taxon>
        <taxon>Brachionidae</taxon>
        <taxon>Brachionus</taxon>
    </lineage>
</organism>
<accession>A0A3M7T132</accession>
<evidence type="ECO:0000313" key="1">
    <source>
        <dbReference type="EMBL" id="RNA41741.1"/>
    </source>
</evidence>
<evidence type="ECO:0000313" key="2">
    <source>
        <dbReference type="Proteomes" id="UP000276133"/>
    </source>
</evidence>
<dbReference type="Proteomes" id="UP000276133">
    <property type="component" value="Unassembled WGS sequence"/>
</dbReference>
<name>A0A3M7T132_BRAPC</name>
<reference evidence="1 2" key="1">
    <citation type="journal article" date="2018" name="Sci. Rep.">
        <title>Genomic signatures of local adaptation to the degree of environmental predictability in rotifers.</title>
        <authorList>
            <person name="Franch-Gras L."/>
            <person name="Hahn C."/>
            <person name="Garcia-Roger E.M."/>
            <person name="Carmona M.J."/>
            <person name="Serra M."/>
            <person name="Gomez A."/>
        </authorList>
    </citation>
    <scope>NUCLEOTIDE SEQUENCE [LARGE SCALE GENOMIC DNA]</scope>
    <source>
        <strain evidence="1">HYR1</strain>
    </source>
</reference>
<comment type="caution">
    <text evidence="1">The sequence shown here is derived from an EMBL/GenBank/DDBJ whole genome shotgun (WGS) entry which is preliminary data.</text>
</comment>
<protein>
    <submittedName>
        <fullName evidence="1">Uncharacterized protein</fullName>
    </submittedName>
</protein>
<sequence length="104" mass="12319">MKGTGNSKMNFKLLSFFTLAIVFIYCIQFDKVESRVLPRMRSNKNIEMYEMLQRILERLDSNEFDGNYQNQGRMSSEDSTETALEKLFDKETIKTPTKRRFLKS</sequence>